<proteinExistence type="predicted"/>
<dbReference type="EMBL" id="JAVFHQ010000048">
    <property type="protein sequence ID" value="KAK4541792.1"/>
    <property type="molecule type" value="Genomic_DNA"/>
</dbReference>
<comment type="caution">
    <text evidence="3">The sequence shown here is derived from an EMBL/GenBank/DDBJ whole genome shotgun (WGS) entry which is preliminary data.</text>
</comment>
<evidence type="ECO:0000313" key="4">
    <source>
        <dbReference type="Proteomes" id="UP001324427"/>
    </source>
</evidence>
<organism evidence="3 4">
    <name type="scientific">Oleoguttula mirabilis</name>
    <dbReference type="NCBI Taxonomy" id="1507867"/>
    <lineage>
        <taxon>Eukaryota</taxon>
        <taxon>Fungi</taxon>
        <taxon>Dikarya</taxon>
        <taxon>Ascomycota</taxon>
        <taxon>Pezizomycotina</taxon>
        <taxon>Dothideomycetes</taxon>
        <taxon>Dothideomycetidae</taxon>
        <taxon>Mycosphaerellales</taxon>
        <taxon>Teratosphaeriaceae</taxon>
        <taxon>Oleoguttula</taxon>
    </lineage>
</organism>
<feature type="coiled-coil region" evidence="1">
    <location>
        <begin position="343"/>
        <end position="370"/>
    </location>
</feature>
<dbReference type="Proteomes" id="UP001324427">
    <property type="component" value="Unassembled WGS sequence"/>
</dbReference>
<accession>A0AAV9J9L2</accession>
<evidence type="ECO:0000256" key="2">
    <source>
        <dbReference type="SAM" id="MobiDB-lite"/>
    </source>
</evidence>
<keyword evidence="4" id="KW-1185">Reference proteome</keyword>
<name>A0AAV9J9L2_9PEZI</name>
<evidence type="ECO:0000313" key="3">
    <source>
        <dbReference type="EMBL" id="KAK4541792.1"/>
    </source>
</evidence>
<sequence>MSTANSRPTRTSTDPQSCCTFVKGLFGPGTPSAPVFGSAAAIDELTLAIQDDGLFIQRQGAPVPADNIKIAYQHLQQKGVFPQTEQLRSLQDLTPRDGLALGIDAEDYLLDPANAVTGIPPFKTLDVDRVLGALRIVAKYYNEYTTYSLEDPQTHAYQLGIITMTFILEDGPVFRAQLYPSQRDVPATGTLWLYRWCAADDAGSYKEQWRALGNGTFDMATLADFAPVFAAPSVTSTNRKRAYGALEDADAGLLPPEPDTAQPRVIKRQRHSLTTTSVSDEQLFQQSPEKITGATILRLAAQFSNTELFERINDGLAAKNLPLVRTCNVITRRITLAIQSKAAQDKDLTAEEVRKELNEAREKNGVKIRKNVKAQETKEANRVAGKGAKSGVLDNEEV</sequence>
<feature type="region of interest" description="Disordered" evidence="2">
    <location>
        <begin position="375"/>
        <end position="398"/>
    </location>
</feature>
<dbReference type="AlphaFoldDB" id="A0AAV9J9L2"/>
<protein>
    <submittedName>
        <fullName evidence="3">Uncharacterized protein</fullName>
    </submittedName>
</protein>
<reference evidence="3 4" key="1">
    <citation type="submission" date="2021-11" db="EMBL/GenBank/DDBJ databases">
        <title>Black yeast isolated from Biological Soil Crust.</title>
        <authorList>
            <person name="Kurbessoian T."/>
        </authorList>
    </citation>
    <scope>NUCLEOTIDE SEQUENCE [LARGE SCALE GENOMIC DNA]</scope>
    <source>
        <strain evidence="3 4">CCFEE 5522</strain>
    </source>
</reference>
<evidence type="ECO:0000256" key="1">
    <source>
        <dbReference type="SAM" id="Coils"/>
    </source>
</evidence>
<keyword evidence="1" id="KW-0175">Coiled coil</keyword>
<gene>
    <name evidence="3" type="ORF">LTR36_007324</name>
</gene>